<evidence type="ECO:0000256" key="3">
    <source>
        <dbReference type="ARBA" id="ARBA00022679"/>
    </source>
</evidence>
<keyword evidence="7" id="KW-0233">DNA recombination</keyword>
<comment type="similarity">
    <text evidence="1">Belongs to the 'phage' integrase family.</text>
</comment>
<dbReference type="PANTHER" id="PTHR30349:SF64">
    <property type="entry name" value="PROPHAGE INTEGRASE INTD-RELATED"/>
    <property type="match status" value="1"/>
</dbReference>
<dbReference type="PANTHER" id="PTHR30349">
    <property type="entry name" value="PHAGE INTEGRASE-RELATED"/>
    <property type="match status" value="1"/>
</dbReference>
<proteinExistence type="inferred from homology"/>
<dbReference type="GO" id="GO:0015074">
    <property type="term" value="P:DNA integration"/>
    <property type="evidence" value="ECO:0007669"/>
    <property type="project" value="UniProtKB-KW"/>
</dbReference>
<keyword evidence="5" id="KW-0229">DNA integration</keyword>
<dbReference type="SUPFAM" id="SSF56349">
    <property type="entry name" value="DNA breaking-rejoining enzymes"/>
    <property type="match status" value="1"/>
</dbReference>
<gene>
    <name evidence="10" type="ORF">UFOVP178_58</name>
</gene>
<evidence type="ECO:0000313" key="10">
    <source>
        <dbReference type="EMBL" id="CAB5195113.1"/>
    </source>
</evidence>
<evidence type="ECO:0000256" key="4">
    <source>
        <dbReference type="ARBA" id="ARBA00022801"/>
    </source>
</evidence>
<dbReference type="GO" id="GO:0016787">
    <property type="term" value="F:hydrolase activity"/>
    <property type="evidence" value="ECO:0007669"/>
    <property type="project" value="UniProtKB-KW"/>
</dbReference>
<dbReference type="InterPro" id="IPR010998">
    <property type="entry name" value="Integrase_recombinase_N"/>
</dbReference>
<keyword evidence="8" id="KW-1160">Virus entry into host cell</keyword>
<evidence type="ECO:0000256" key="2">
    <source>
        <dbReference type="ARBA" id="ARBA00016082"/>
    </source>
</evidence>
<evidence type="ECO:0000259" key="9">
    <source>
        <dbReference type="PROSITE" id="PS51898"/>
    </source>
</evidence>
<dbReference type="GO" id="GO:0003677">
    <property type="term" value="F:DNA binding"/>
    <property type="evidence" value="ECO:0007669"/>
    <property type="project" value="UniProtKB-KW"/>
</dbReference>
<dbReference type="PROSITE" id="PS51898">
    <property type="entry name" value="TYR_RECOMBINASE"/>
    <property type="match status" value="1"/>
</dbReference>
<keyword evidence="3" id="KW-0808">Transferase</keyword>
<evidence type="ECO:0000256" key="5">
    <source>
        <dbReference type="ARBA" id="ARBA00022908"/>
    </source>
</evidence>
<dbReference type="InterPro" id="IPR050090">
    <property type="entry name" value="Tyrosine_recombinase_XerCD"/>
</dbReference>
<dbReference type="InterPro" id="IPR002104">
    <property type="entry name" value="Integrase_catalytic"/>
</dbReference>
<evidence type="ECO:0000256" key="7">
    <source>
        <dbReference type="ARBA" id="ARBA00023172"/>
    </source>
</evidence>
<dbReference type="EMBL" id="LR798215">
    <property type="protein sequence ID" value="CAB5195113.1"/>
    <property type="molecule type" value="Genomic_DNA"/>
</dbReference>
<keyword evidence="4" id="KW-0378">Hydrolase</keyword>
<evidence type="ECO:0000256" key="6">
    <source>
        <dbReference type="ARBA" id="ARBA00023125"/>
    </source>
</evidence>
<dbReference type="GO" id="GO:0016740">
    <property type="term" value="F:transferase activity"/>
    <property type="evidence" value="ECO:0007669"/>
    <property type="project" value="UniProtKB-KW"/>
</dbReference>
<dbReference type="InterPro" id="IPR013762">
    <property type="entry name" value="Integrase-like_cat_sf"/>
</dbReference>
<feature type="domain" description="Tyr recombinase" evidence="9">
    <location>
        <begin position="195"/>
        <end position="362"/>
    </location>
</feature>
<reference evidence="10" key="1">
    <citation type="submission" date="2020-05" db="EMBL/GenBank/DDBJ databases">
        <authorList>
            <person name="Chiriac C."/>
            <person name="Salcher M."/>
            <person name="Ghai R."/>
            <person name="Kavagutti S V."/>
        </authorList>
    </citation>
    <scope>NUCLEOTIDE SEQUENCE</scope>
</reference>
<dbReference type="InterPro" id="IPR011010">
    <property type="entry name" value="DNA_brk_join_enz"/>
</dbReference>
<dbReference type="GO" id="GO:0075713">
    <property type="term" value="P:establishment of integrated proviral latency"/>
    <property type="evidence" value="ECO:0007669"/>
    <property type="project" value="UniProtKB-KW"/>
</dbReference>
<dbReference type="Pfam" id="PF00589">
    <property type="entry name" value="Phage_integrase"/>
    <property type="match status" value="1"/>
</dbReference>
<evidence type="ECO:0000256" key="8">
    <source>
        <dbReference type="ARBA" id="ARBA00023195"/>
    </source>
</evidence>
<dbReference type="Gene3D" id="1.10.150.130">
    <property type="match status" value="1"/>
</dbReference>
<dbReference type="Gene3D" id="1.10.443.10">
    <property type="entry name" value="Intergrase catalytic core"/>
    <property type="match status" value="1"/>
</dbReference>
<evidence type="ECO:0000256" key="1">
    <source>
        <dbReference type="ARBA" id="ARBA00008857"/>
    </source>
</evidence>
<accession>A0A6J7WFG2</accession>
<dbReference type="GO" id="GO:0006310">
    <property type="term" value="P:DNA recombination"/>
    <property type="evidence" value="ECO:0007669"/>
    <property type="project" value="UniProtKB-KW"/>
</dbReference>
<keyword evidence="8" id="KW-1179">Viral genome integration</keyword>
<organism evidence="10">
    <name type="scientific">uncultured Caudovirales phage</name>
    <dbReference type="NCBI Taxonomy" id="2100421"/>
    <lineage>
        <taxon>Viruses</taxon>
        <taxon>Duplodnaviria</taxon>
        <taxon>Heunggongvirae</taxon>
        <taxon>Uroviricota</taxon>
        <taxon>Caudoviricetes</taxon>
        <taxon>Peduoviridae</taxon>
        <taxon>Maltschvirus</taxon>
        <taxon>Maltschvirus maltsch</taxon>
    </lineage>
</organism>
<dbReference type="GO" id="GO:0044826">
    <property type="term" value="P:viral genome integration into host DNA"/>
    <property type="evidence" value="ECO:0007669"/>
    <property type="project" value="UniProtKB-KW"/>
</dbReference>
<protein>
    <recommendedName>
        <fullName evidence="2">Integrase</fullName>
    </recommendedName>
</protein>
<keyword evidence="6" id="KW-0238">DNA-binding</keyword>
<name>A0A6J7WFG2_9CAUD</name>
<sequence>MGFWNMFLRIIGFDGMGRAPNPHPRYCLHSSGRARIYFAKNYRLLPGVYNSPESWQAFHELCEVITATGEFPPPESERKPLTCEELGHKFLAWAVDYYEGEGSREAVNLSYAVQAMIDLWGSMLANKFGPPHLKAVRKALIKRGQVRTTVNRRATQIVGVFQWAVEEGLLHPEVWQTLKSVKRIAPGREGAVDNPKIQPVTATQLELTLAELPIHLQRALRVQALTGMRSGELLTMRPQDVTMEGEHWIYRLKKHKTLRHVGETYVVIPRPAVEILTECFPTTFADRWFRWGVGWQRKAVSTAAARAGVPAWHPHQLRHNLATEIAEKLGMAAAQKILRHTSPRTTEGYAKETIEGVLAIARLLHPDVNLGGGG</sequence>